<dbReference type="PROSITE" id="PS50157">
    <property type="entry name" value="ZINC_FINGER_C2H2_2"/>
    <property type="match status" value="1"/>
</dbReference>
<dbReference type="AlphaFoldDB" id="A0AAD3Y9W0"/>
<organism evidence="4 5">
    <name type="scientific">Cutaneotrichosporon spelunceum</name>
    <dbReference type="NCBI Taxonomy" id="1672016"/>
    <lineage>
        <taxon>Eukaryota</taxon>
        <taxon>Fungi</taxon>
        <taxon>Dikarya</taxon>
        <taxon>Basidiomycota</taxon>
        <taxon>Agaricomycotina</taxon>
        <taxon>Tremellomycetes</taxon>
        <taxon>Trichosporonales</taxon>
        <taxon>Trichosporonaceae</taxon>
        <taxon>Cutaneotrichosporon</taxon>
    </lineage>
</organism>
<protein>
    <recommendedName>
        <fullName evidence="3">C2H2-type domain-containing protein</fullName>
    </recommendedName>
</protein>
<dbReference type="GO" id="GO:0006355">
    <property type="term" value="P:regulation of DNA-templated transcription"/>
    <property type="evidence" value="ECO:0007669"/>
    <property type="project" value="InterPro"/>
</dbReference>
<feature type="domain" description="C2H2-type" evidence="3">
    <location>
        <begin position="61"/>
        <end position="92"/>
    </location>
</feature>
<dbReference type="PANTHER" id="PTHR36167">
    <property type="entry name" value="C2H2 FINGER DOMAIN TRANSCRIPTION FACTOR (EUROFUNG)-RELATED"/>
    <property type="match status" value="1"/>
</dbReference>
<feature type="compositionally biased region" description="Low complexity" evidence="2">
    <location>
        <begin position="292"/>
        <end position="301"/>
    </location>
</feature>
<keyword evidence="1" id="KW-0479">Metal-binding</keyword>
<dbReference type="GO" id="GO:0008270">
    <property type="term" value="F:zinc ion binding"/>
    <property type="evidence" value="ECO:0007669"/>
    <property type="project" value="UniProtKB-KW"/>
</dbReference>
<comment type="caution">
    <text evidence="4">The sequence shown here is derived from an EMBL/GenBank/DDBJ whole genome shotgun (WGS) entry which is preliminary data.</text>
</comment>
<feature type="region of interest" description="Disordered" evidence="2">
    <location>
        <begin position="1"/>
        <end position="50"/>
    </location>
</feature>
<dbReference type="Proteomes" id="UP001222932">
    <property type="component" value="Unassembled WGS sequence"/>
</dbReference>
<feature type="compositionally biased region" description="Polar residues" evidence="2">
    <location>
        <begin position="9"/>
        <end position="19"/>
    </location>
</feature>
<dbReference type="PROSITE" id="PS00028">
    <property type="entry name" value="ZINC_FINGER_C2H2_1"/>
    <property type="match status" value="1"/>
</dbReference>
<name>A0AAD3Y9W0_9TREE</name>
<dbReference type="EMBL" id="BTCM01000002">
    <property type="protein sequence ID" value="GMK55311.1"/>
    <property type="molecule type" value="Genomic_DNA"/>
</dbReference>
<gene>
    <name evidence="4" type="ORF">CspeluHIS016_0203670</name>
</gene>
<feature type="compositionally biased region" description="Polar residues" evidence="2">
    <location>
        <begin position="26"/>
        <end position="37"/>
    </location>
</feature>
<reference evidence="4" key="2">
    <citation type="submission" date="2023-06" db="EMBL/GenBank/DDBJ databases">
        <authorList>
            <person name="Kobayashi Y."/>
            <person name="Kayamori A."/>
            <person name="Aoki K."/>
            <person name="Shiwa Y."/>
            <person name="Fujita N."/>
            <person name="Sugita T."/>
            <person name="Iwasaki W."/>
            <person name="Tanaka N."/>
            <person name="Takashima M."/>
        </authorList>
    </citation>
    <scope>NUCLEOTIDE SEQUENCE</scope>
    <source>
        <strain evidence="4">HIS016</strain>
    </source>
</reference>
<evidence type="ECO:0000256" key="2">
    <source>
        <dbReference type="SAM" id="MobiDB-lite"/>
    </source>
</evidence>
<evidence type="ECO:0000259" key="3">
    <source>
        <dbReference type="PROSITE" id="PS50157"/>
    </source>
</evidence>
<reference evidence="4" key="1">
    <citation type="journal article" date="2023" name="BMC Genomics">
        <title>Chromosome-level genome assemblies of Cutaneotrichosporon spp. (Trichosporonales, Basidiomycota) reveal imbalanced evolution between nucleotide sequences and chromosome synteny.</title>
        <authorList>
            <person name="Kobayashi Y."/>
            <person name="Kayamori A."/>
            <person name="Aoki K."/>
            <person name="Shiwa Y."/>
            <person name="Matsutani M."/>
            <person name="Fujita N."/>
            <person name="Sugita T."/>
            <person name="Iwasaki W."/>
            <person name="Tanaka N."/>
            <person name="Takashima M."/>
        </authorList>
    </citation>
    <scope>NUCLEOTIDE SEQUENCE</scope>
    <source>
        <strain evidence="4">HIS016</strain>
    </source>
</reference>
<keyword evidence="1" id="KW-0863">Zinc-finger</keyword>
<keyword evidence="1" id="KW-0862">Zinc</keyword>
<feature type="region of interest" description="Disordered" evidence="2">
    <location>
        <begin position="221"/>
        <end position="334"/>
    </location>
</feature>
<dbReference type="InterPro" id="IPR013087">
    <property type="entry name" value="Znf_C2H2_type"/>
</dbReference>
<proteinExistence type="predicted"/>
<feature type="compositionally biased region" description="Polar residues" evidence="2">
    <location>
        <begin position="245"/>
        <end position="261"/>
    </location>
</feature>
<evidence type="ECO:0000313" key="5">
    <source>
        <dbReference type="Proteomes" id="UP001222932"/>
    </source>
</evidence>
<evidence type="ECO:0000256" key="1">
    <source>
        <dbReference type="PROSITE-ProRule" id="PRU00042"/>
    </source>
</evidence>
<keyword evidence="5" id="KW-1185">Reference proteome</keyword>
<feature type="compositionally biased region" description="Polar residues" evidence="2">
    <location>
        <begin position="278"/>
        <end position="291"/>
    </location>
</feature>
<sequence length="334" mass="36884">MNPLYPNTIPIQASQPSTSTHHELNSQRSIDQVQPVYNTRTNHPDRPRRTRRRYEEVPRIYMCNWPECDRGYSTLNHLNTHIGNKKHGAKRLPAEFQALRAQLRAEARTRNTQATNVTYATEIASRIGTGPVPQHPHTVGAMEQHAQRHHEATHAQGGEHIPLNPSRSAAGPFFDMQMASNYPFHLPMTAPAVGRSHTGSLYGDYSGQGYNYATILPDQQSRYEHRSGESSQRTSPIVPTHTAYPASNTYNPFNASPSVCSTVGPDDGKASWPHRPSDASQTSSIPAMSSDTTRPTTATTAVESPNGEYASFPPQPPYGSLASYTFGPPCQRDN</sequence>
<dbReference type="PANTHER" id="PTHR36167:SF3">
    <property type="entry name" value="C2H2 FINGER DOMAIN TRANSCRIPTION FACTOR (EUROFUNG)-RELATED"/>
    <property type="match status" value="1"/>
</dbReference>
<dbReference type="InterPro" id="IPR039327">
    <property type="entry name" value="CON7-like"/>
</dbReference>
<accession>A0AAD3Y9W0</accession>
<evidence type="ECO:0000313" key="4">
    <source>
        <dbReference type="EMBL" id="GMK55311.1"/>
    </source>
</evidence>